<proteinExistence type="predicted"/>
<evidence type="ECO:0000313" key="2">
    <source>
        <dbReference type="Proteomes" id="UP000237000"/>
    </source>
</evidence>
<protein>
    <submittedName>
        <fullName evidence="1">Uncharacterized protein</fullName>
    </submittedName>
</protein>
<reference evidence="2" key="1">
    <citation type="submission" date="2016-06" db="EMBL/GenBank/DDBJ databases">
        <title>Parallel loss of symbiosis genes in relatives of nitrogen-fixing non-legume Parasponia.</title>
        <authorList>
            <person name="Van Velzen R."/>
            <person name="Holmer R."/>
            <person name="Bu F."/>
            <person name="Rutten L."/>
            <person name="Van Zeijl A."/>
            <person name="Liu W."/>
            <person name="Santuari L."/>
            <person name="Cao Q."/>
            <person name="Sharma T."/>
            <person name="Shen D."/>
            <person name="Roswanjaya Y."/>
            <person name="Wardhani T."/>
            <person name="Kalhor M.S."/>
            <person name="Jansen J."/>
            <person name="Van den Hoogen J."/>
            <person name="Gungor B."/>
            <person name="Hartog M."/>
            <person name="Hontelez J."/>
            <person name="Verver J."/>
            <person name="Yang W.-C."/>
            <person name="Schijlen E."/>
            <person name="Repin R."/>
            <person name="Schilthuizen M."/>
            <person name="Schranz E."/>
            <person name="Heidstra R."/>
            <person name="Miyata K."/>
            <person name="Fedorova E."/>
            <person name="Kohlen W."/>
            <person name="Bisseling T."/>
            <person name="Smit S."/>
            <person name="Geurts R."/>
        </authorList>
    </citation>
    <scope>NUCLEOTIDE SEQUENCE [LARGE SCALE GENOMIC DNA]</scope>
    <source>
        <strain evidence="2">cv. RG33-2</strain>
    </source>
</reference>
<name>A0A2P5FYW3_TREOI</name>
<evidence type="ECO:0000313" key="1">
    <source>
        <dbReference type="EMBL" id="POO02990.1"/>
    </source>
</evidence>
<accession>A0A2P5FYW3</accession>
<dbReference type="AlphaFoldDB" id="A0A2P5FYW3"/>
<dbReference type="EMBL" id="JXTC01000003">
    <property type="protein sequence ID" value="POO02990.1"/>
    <property type="molecule type" value="Genomic_DNA"/>
</dbReference>
<keyword evidence="2" id="KW-1185">Reference proteome</keyword>
<comment type="caution">
    <text evidence="1">The sequence shown here is derived from an EMBL/GenBank/DDBJ whole genome shotgun (WGS) entry which is preliminary data.</text>
</comment>
<organism evidence="1 2">
    <name type="scientific">Trema orientale</name>
    <name type="common">Charcoal tree</name>
    <name type="synonym">Celtis orientalis</name>
    <dbReference type="NCBI Taxonomy" id="63057"/>
    <lineage>
        <taxon>Eukaryota</taxon>
        <taxon>Viridiplantae</taxon>
        <taxon>Streptophyta</taxon>
        <taxon>Embryophyta</taxon>
        <taxon>Tracheophyta</taxon>
        <taxon>Spermatophyta</taxon>
        <taxon>Magnoliopsida</taxon>
        <taxon>eudicotyledons</taxon>
        <taxon>Gunneridae</taxon>
        <taxon>Pentapetalae</taxon>
        <taxon>rosids</taxon>
        <taxon>fabids</taxon>
        <taxon>Rosales</taxon>
        <taxon>Cannabaceae</taxon>
        <taxon>Trema</taxon>
    </lineage>
</organism>
<dbReference type="InParanoid" id="A0A2P5FYW3"/>
<dbReference type="Proteomes" id="UP000237000">
    <property type="component" value="Unassembled WGS sequence"/>
</dbReference>
<gene>
    <name evidence="1" type="ORF">TorRG33x02_010510</name>
</gene>
<sequence length="71" mass="7683">MRHPARSILGKPIVSRASLAYYFVGQPTEEKGCPDPAHGLHYMWAGLGQPTDQDGSAHGLAHNSPPWASLF</sequence>